<evidence type="ECO:0000256" key="6">
    <source>
        <dbReference type="SAM" id="MobiDB-lite"/>
    </source>
</evidence>
<dbReference type="PANTHER" id="PTHR12341:SF7">
    <property type="entry name" value="5'-3' EXORIBONUCLEASE 1"/>
    <property type="match status" value="1"/>
</dbReference>
<dbReference type="Pfam" id="PF18334">
    <property type="entry name" value="XRN1_D2_D3"/>
    <property type="match status" value="1"/>
</dbReference>
<feature type="compositionally biased region" description="Basic and acidic residues" evidence="6">
    <location>
        <begin position="1338"/>
        <end position="1351"/>
    </location>
</feature>
<dbReference type="GO" id="GO:0061157">
    <property type="term" value="P:mRNA destabilization"/>
    <property type="evidence" value="ECO:0007669"/>
    <property type="project" value="EnsemblFungi"/>
</dbReference>
<dbReference type="VEuPathDB" id="FungiDB:HGUI_02080"/>
<dbReference type="GO" id="GO:0003682">
    <property type="term" value="F:chromatin binding"/>
    <property type="evidence" value="ECO:0007669"/>
    <property type="project" value="EnsemblFungi"/>
</dbReference>
<comment type="function">
    <text evidence="5">Multifunctional protein that exhibits several independent functions at different levels of the cellular processes. 5'-3' exonuclease component of the nonsense-mediated mRNA decay (NMD) which is a highly conserved mRNA degradation pathway, an RNA surveillance system whose role is to identify and rid cells of mRNA with premature termination codons and thus prevents accumulation of potentially harmful truncated proteins.</text>
</comment>
<comment type="subcellular location">
    <subcellularLocation>
        <location evidence="5">Cytoplasm</location>
    </subcellularLocation>
</comment>
<evidence type="ECO:0000313" key="13">
    <source>
        <dbReference type="Proteomes" id="UP000183365"/>
    </source>
</evidence>
<sequence length="1381" mass="159936">MGIPKFYRYIAQRWPAIQQEVESNDTIPEYDNLYLDMNSILHNCTRTPSVNVVLTDEMVCQKVFAYIDHLFNYVKPQSTVYLAIDGVAPRAKINQQRSRRFRAAQEYEEARDEAIENGTYIQPPPEDENTFYKSSISPGTVFMAKMSEQLKYFIHDKVSNDNSWKNINVIFSGHEVPGEGEHKIMEFIRSLKSSANYNINTRHCIYGLDADLIMLGLVTHEPYVSILREEVFFGKESEKVISLDNQKFYLLHISLVREYLKLEFDTLVKDMQFEYNFERVLDDFVLAMMVIGNDFLPHLPGLEINKGAFDYILQGFKSIFQDLTGYMSENAVINFEKFSVWVNFLASIEEATFEQQDIDVTWFNEKLIELSQESENKRNSIGRTVLVKDQKKMIGYLRKWVYKNAQTLLGPEIYKNPPILNLNQNNIKVNEFSSENFELLKTFAHKLHYNLVHSTSTDEYFLKMFVEEKYQFETETQEEMEERVRDARQVFRNYDHSVVFEDEDTLNEKKLMIVQRFDKWKAGYYKKKMDMDYINKPHDVVKLSENYAEGLQWVMYYYYRGCASWDWYYKYHYAPRISDLASGFQNKFEFELGEPLLPFVQLMAILPPLFKINVPSAFRHLMVDENSPIIDAYPTDFEIDLNGKRQAWEAVILLDAIDINRLKKAMEPYYHLLTEEEKRRNSHGTDLIFIYDAQIDNVYQSPLKGMFKSLPNNHCIEQPYILQKLPLDKIKFGLHEGVKVGQQSFGSFPSLHYLPFSFNTEHNETKVFNMASRDLSVVLHFDQNDISTVNDETIIHSYLGKNVYTRYPNVRLSKVHSISTDEGRFYLDKNGKVAHSPHKSVSNFRREADRMESNLKSRYAFVIGKVRFLFEVLPVEGVIRADDGSYKLSFSTPTEPEMYPFQLIVDQVGNDDFRFVEKDAVPIEDEFPIGSEHIFLGDFAYGAASVVAGHSEDKKTLKLKVDTSNVVDNSIPFVKKIAETDKRALKYYQQHQIIKMFDLSPLFFSRIIGKFVVMFNNQKVNVGFGLVHMLDNMRALGYAEKGAFWTFSELIVTLFNEFKAKYPLLFNGINKFLKDLPRNKSLPMVVLDDLYEDKTKELGSELASFKGWRNEIKDNTVYVSVFSKSLSRNAMAEVEKIAIMNNNIKSKAPVYKKLASVPPSAVMDPEQAYGLLRTQRFDLGDRVEYIQHHGKIPYGSRGTVIGYLHEGTVTNIQVLFDQEIVSGNTLGDRIQTTRAILLSKSTLLNITSRMLIFKDPTAKVADKQAAEINKVRDEEKKKKAKELLNVIKGKDSKKPPARLIDKTGGLKKKNENQKIQESSNKSKNDKPIVKNPKKKKDVSKSDGQQKDERKPNKPKTQANKKKPVKTVVESKQPDAKNEINQ</sequence>
<feature type="domain" description="5'-3' exoribonuclease 1 D1" evidence="10">
    <location>
        <begin position="733"/>
        <end position="918"/>
    </location>
</feature>
<dbReference type="PIRSF" id="PIRSF006743">
    <property type="entry name" value="Exonuclease_Xnr1"/>
    <property type="match status" value="1"/>
</dbReference>
<accession>A0A1L0B0E7</accession>
<keyword evidence="13" id="KW-1185">Reference proteome</keyword>
<dbReference type="InterPro" id="IPR016494">
    <property type="entry name" value="5_3_exoribonuclease_1"/>
</dbReference>
<dbReference type="GO" id="GO:0006413">
    <property type="term" value="P:translational initiation"/>
    <property type="evidence" value="ECO:0007669"/>
    <property type="project" value="EnsemblFungi"/>
</dbReference>
<keyword evidence="5" id="KW-0866">Nonsense-mediated mRNA decay</keyword>
<gene>
    <name evidence="12" type="ORF">HGUI_02080</name>
</gene>
<keyword evidence="5" id="KW-0694">RNA-binding</keyword>
<dbReference type="Pfam" id="PF18332">
    <property type="entry name" value="XRN1_D1"/>
    <property type="match status" value="1"/>
</dbReference>
<dbReference type="InterPro" id="IPR041385">
    <property type="entry name" value="SH3_12"/>
</dbReference>
<evidence type="ECO:0000256" key="5">
    <source>
        <dbReference type="PIRNR" id="PIRNR006743"/>
    </source>
</evidence>
<dbReference type="InterPro" id="IPR041106">
    <property type="entry name" value="XRN1_D2_D3"/>
</dbReference>
<dbReference type="GO" id="GO:0016242">
    <property type="term" value="P:negative regulation of macroautophagy"/>
    <property type="evidence" value="ECO:0007669"/>
    <property type="project" value="EnsemblFungi"/>
</dbReference>
<evidence type="ECO:0000259" key="10">
    <source>
        <dbReference type="Pfam" id="PF18332"/>
    </source>
</evidence>
<dbReference type="GO" id="GO:0000932">
    <property type="term" value="C:P-body"/>
    <property type="evidence" value="ECO:0007669"/>
    <property type="project" value="EnsemblFungi"/>
</dbReference>
<keyword evidence="2 5" id="KW-0378">Hydrolase</keyword>
<dbReference type="GO" id="GO:0031370">
    <property type="term" value="F:eukaryotic initiation factor 4G binding"/>
    <property type="evidence" value="ECO:0007669"/>
    <property type="project" value="EnsemblFungi"/>
</dbReference>
<evidence type="ECO:0000259" key="11">
    <source>
        <dbReference type="Pfam" id="PF18334"/>
    </source>
</evidence>
<dbReference type="GO" id="GO:0090512">
    <property type="term" value="C:eisosome membrane domain/MCC"/>
    <property type="evidence" value="ECO:0007669"/>
    <property type="project" value="EnsemblFungi"/>
</dbReference>
<dbReference type="GO" id="GO:0016078">
    <property type="term" value="P:tRNA decay"/>
    <property type="evidence" value="ECO:0007669"/>
    <property type="project" value="EnsemblFungi"/>
</dbReference>
<dbReference type="GO" id="GO:0007089">
    <property type="term" value="P:traversing start control point of mitotic cell cycle"/>
    <property type="evidence" value="ECO:0007669"/>
    <property type="project" value="EnsemblFungi"/>
</dbReference>
<dbReference type="Gene3D" id="1.25.40.1050">
    <property type="match status" value="1"/>
</dbReference>
<dbReference type="PANTHER" id="PTHR12341">
    <property type="entry name" value="5'-&gt;3' EXORIBONUCLEASE"/>
    <property type="match status" value="1"/>
</dbReference>
<reference evidence="13" key="1">
    <citation type="submission" date="2016-11" db="EMBL/GenBank/DDBJ databases">
        <authorList>
            <person name="Guldener U."/>
        </authorList>
    </citation>
    <scope>NUCLEOTIDE SEQUENCE [LARGE SCALE GENOMIC DNA]</scope>
</reference>
<dbReference type="GO" id="GO:0032204">
    <property type="term" value="P:regulation of telomere maintenance"/>
    <property type="evidence" value="ECO:0007669"/>
    <property type="project" value="EnsemblFungi"/>
</dbReference>
<feature type="compositionally biased region" description="Basic and acidic residues" evidence="6">
    <location>
        <begin position="1371"/>
        <end position="1381"/>
    </location>
</feature>
<dbReference type="InterPro" id="IPR047007">
    <property type="entry name" value="XRN1_D1_sf"/>
</dbReference>
<dbReference type="GO" id="GO:0043144">
    <property type="term" value="P:sno(s)RNA processing"/>
    <property type="evidence" value="ECO:0007669"/>
    <property type="project" value="EnsemblFungi"/>
</dbReference>
<dbReference type="GO" id="GO:0032968">
    <property type="term" value="P:positive regulation of transcription elongation by RNA polymerase II"/>
    <property type="evidence" value="ECO:0007669"/>
    <property type="project" value="EnsemblFungi"/>
</dbReference>
<dbReference type="Gene3D" id="3.40.50.12390">
    <property type="match status" value="2"/>
</dbReference>
<name>A0A1L0B0E7_9ASCO</name>
<feature type="region of interest" description="Disordered" evidence="6">
    <location>
        <begin position="1287"/>
        <end position="1381"/>
    </location>
</feature>
<dbReference type="CDD" id="cd18673">
    <property type="entry name" value="PIN_XRN1-2-like"/>
    <property type="match status" value="1"/>
</dbReference>
<dbReference type="InterPro" id="IPR014722">
    <property type="entry name" value="Rib_uL2_dom2"/>
</dbReference>
<dbReference type="GO" id="GO:0003723">
    <property type="term" value="F:RNA binding"/>
    <property type="evidence" value="ECO:0007669"/>
    <property type="project" value="UniProtKB-KW"/>
</dbReference>
<keyword evidence="1 5" id="KW-0540">Nuclease</keyword>
<feature type="compositionally biased region" description="Basic and acidic residues" evidence="6">
    <location>
        <begin position="1308"/>
        <end position="1328"/>
    </location>
</feature>
<dbReference type="InterPro" id="IPR041412">
    <property type="entry name" value="Xrn1_helical"/>
</dbReference>
<feature type="domain" description="Xrn1 helical" evidence="8">
    <location>
        <begin position="275"/>
        <end position="694"/>
    </location>
</feature>
<dbReference type="EC" id="3.1.13.-" evidence="5"/>
<organism evidence="12 13">
    <name type="scientific">Hanseniaspora guilliermondii</name>
    <dbReference type="NCBI Taxonomy" id="56406"/>
    <lineage>
        <taxon>Eukaryota</taxon>
        <taxon>Fungi</taxon>
        <taxon>Dikarya</taxon>
        <taxon>Ascomycota</taxon>
        <taxon>Saccharomycotina</taxon>
        <taxon>Saccharomycetes</taxon>
        <taxon>Saccharomycodales</taxon>
        <taxon>Saccharomycodaceae</taxon>
        <taxon>Hanseniaspora</taxon>
    </lineage>
</organism>
<dbReference type="Pfam" id="PF03159">
    <property type="entry name" value="XRN_N"/>
    <property type="match status" value="1"/>
</dbReference>
<dbReference type="GO" id="GO:0110155">
    <property type="term" value="P:NAD-cap decapping"/>
    <property type="evidence" value="ECO:0007669"/>
    <property type="project" value="EnsemblFungi"/>
</dbReference>
<dbReference type="InterPro" id="IPR027073">
    <property type="entry name" value="5_3_exoribonuclease"/>
</dbReference>
<comment type="similarity">
    <text evidence="4 5">Belongs to the 5'-3' exonuclease family.</text>
</comment>
<dbReference type="Gene3D" id="3.30.1370.250">
    <property type="match status" value="1"/>
</dbReference>
<dbReference type="EMBL" id="FQNF01000033">
    <property type="protein sequence ID" value="SGZ39880.1"/>
    <property type="molecule type" value="Genomic_DNA"/>
</dbReference>
<dbReference type="GO" id="GO:0070479">
    <property type="term" value="P:nuclear-transcribed mRNA catabolic process, 5'-3' exonucleolytic nonsense-mediated decay"/>
    <property type="evidence" value="ECO:0007669"/>
    <property type="project" value="EnsemblFungi"/>
</dbReference>
<dbReference type="InterPro" id="IPR004859">
    <property type="entry name" value="Xrn1_N"/>
</dbReference>
<evidence type="ECO:0000256" key="4">
    <source>
        <dbReference type="ARBA" id="ARBA00038299"/>
    </source>
</evidence>
<dbReference type="GO" id="GO:0070651">
    <property type="term" value="P:nonfunctional rRNA decay"/>
    <property type="evidence" value="ECO:0007669"/>
    <property type="project" value="EnsemblFungi"/>
</dbReference>
<dbReference type="Pfam" id="PF17846">
    <property type="entry name" value="XRN_M"/>
    <property type="match status" value="1"/>
</dbReference>
<dbReference type="Pfam" id="PF18129">
    <property type="entry name" value="SH3_12"/>
    <property type="match status" value="1"/>
</dbReference>
<evidence type="ECO:0000256" key="1">
    <source>
        <dbReference type="ARBA" id="ARBA00022722"/>
    </source>
</evidence>
<feature type="domain" description="Exoribonuclease Xrn1 D2/D3" evidence="11">
    <location>
        <begin position="922"/>
        <end position="1157"/>
    </location>
</feature>
<evidence type="ECO:0000259" key="7">
    <source>
        <dbReference type="Pfam" id="PF03159"/>
    </source>
</evidence>
<evidence type="ECO:0000259" key="9">
    <source>
        <dbReference type="Pfam" id="PF18129"/>
    </source>
</evidence>
<dbReference type="GO" id="GO:0010494">
    <property type="term" value="C:cytoplasmic stress granule"/>
    <property type="evidence" value="ECO:0007669"/>
    <property type="project" value="EnsemblFungi"/>
</dbReference>
<dbReference type="Gene3D" id="2.30.30.750">
    <property type="match status" value="1"/>
</dbReference>
<dbReference type="GO" id="GO:0006995">
    <property type="term" value="P:cellular response to nitrogen starvation"/>
    <property type="evidence" value="ECO:0007669"/>
    <property type="project" value="EnsemblFungi"/>
</dbReference>
<dbReference type="InterPro" id="IPR047008">
    <property type="entry name" value="XRN1_SH3_sf"/>
</dbReference>
<protein>
    <recommendedName>
        <fullName evidence="5">5'-3' exoribonuclease 1</fullName>
        <ecNumber evidence="5">3.1.13.-</ecNumber>
    </recommendedName>
</protein>
<dbReference type="Gene3D" id="2.30.30.30">
    <property type="match status" value="1"/>
</dbReference>
<feature type="domain" description="5'-3' exoribonuclease 1 SH3-like" evidence="9">
    <location>
        <begin position="1175"/>
        <end position="1245"/>
    </location>
</feature>
<evidence type="ECO:0000256" key="2">
    <source>
        <dbReference type="ARBA" id="ARBA00022801"/>
    </source>
</evidence>
<evidence type="ECO:0000256" key="3">
    <source>
        <dbReference type="ARBA" id="ARBA00022839"/>
    </source>
</evidence>
<feature type="domain" description="Xrn1 N-terminal" evidence="7">
    <location>
        <begin position="1"/>
        <end position="230"/>
    </location>
</feature>
<dbReference type="Gene3D" id="2.170.260.40">
    <property type="match status" value="1"/>
</dbReference>
<dbReference type="GO" id="GO:0060261">
    <property type="term" value="P:positive regulation of transcription initiation by RNA polymerase II"/>
    <property type="evidence" value="ECO:0007669"/>
    <property type="project" value="EnsemblFungi"/>
</dbReference>
<dbReference type="GO" id="GO:0070966">
    <property type="term" value="P:nuclear-transcribed mRNA catabolic process, no-go decay"/>
    <property type="evidence" value="ECO:0007669"/>
    <property type="project" value="EnsemblFungi"/>
</dbReference>
<dbReference type="Proteomes" id="UP000183365">
    <property type="component" value="Unassembled WGS sequence"/>
</dbReference>
<dbReference type="OrthoDB" id="372487at2759"/>
<dbReference type="GO" id="GO:0006364">
    <property type="term" value="P:rRNA processing"/>
    <property type="evidence" value="ECO:0007669"/>
    <property type="project" value="EnsemblFungi"/>
</dbReference>
<proteinExistence type="inferred from homology"/>
<keyword evidence="3 5" id="KW-0269">Exonuclease</keyword>
<dbReference type="InterPro" id="IPR040992">
    <property type="entry name" value="XRN1_D1"/>
</dbReference>
<keyword evidence="5" id="KW-0963">Cytoplasm</keyword>
<evidence type="ECO:0000313" key="12">
    <source>
        <dbReference type="EMBL" id="SGZ39880.1"/>
    </source>
</evidence>
<evidence type="ECO:0000259" key="8">
    <source>
        <dbReference type="Pfam" id="PF17846"/>
    </source>
</evidence>
<dbReference type="GO" id="GO:0004534">
    <property type="term" value="F:5'-3' RNA exonuclease activity"/>
    <property type="evidence" value="ECO:0007669"/>
    <property type="project" value="EnsemblFungi"/>
</dbReference>
<dbReference type="GO" id="GO:0005634">
    <property type="term" value="C:nucleus"/>
    <property type="evidence" value="ECO:0007669"/>
    <property type="project" value="EnsemblFungi"/>
</dbReference>